<dbReference type="InterPro" id="IPR036271">
    <property type="entry name" value="Tet_transcr_reg_TetR-rel_C_sf"/>
</dbReference>
<dbReference type="Proteomes" id="UP000006051">
    <property type="component" value="Chromosome"/>
</dbReference>
<dbReference type="InterPro" id="IPR050624">
    <property type="entry name" value="HTH-type_Tx_Regulator"/>
</dbReference>
<evidence type="ECO:0000313" key="6">
    <source>
        <dbReference type="Proteomes" id="UP000006051"/>
    </source>
</evidence>
<dbReference type="InterPro" id="IPR001647">
    <property type="entry name" value="HTH_TetR"/>
</dbReference>
<protein>
    <submittedName>
        <fullName evidence="5">Transcriptional regulator</fullName>
    </submittedName>
</protein>
<reference evidence="5 6" key="1">
    <citation type="submission" date="2012-06" db="EMBL/GenBank/DDBJ databases">
        <title>The complete genome of Ornithobacterium rhinotracheale DSM 15997.</title>
        <authorList>
            <consortium name="US DOE Joint Genome Institute (JGI-PGF)"/>
            <person name="Lucas S."/>
            <person name="Copeland A."/>
            <person name="Lapidus A."/>
            <person name="Goodwin L."/>
            <person name="Pitluck S."/>
            <person name="Peters L."/>
            <person name="Mikhailova N."/>
            <person name="Teshima H."/>
            <person name="Kyrpides N."/>
            <person name="Mavromatis K."/>
            <person name="Pagani I."/>
            <person name="Ivanova N."/>
            <person name="Ovchinnikova G."/>
            <person name="Zeytun A."/>
            <person name="Detter J.C."/>
            <person name="Han C."/>
            <person name="Land M."/>
            <person name="Hauser L."/>
            <person name="Markowitz V."/>
            <person name="Cheng J.-F."/>
            <person name="Hugenholtz P."/>
            <person name="Woyke T."/>
            <person name="Wu D."/>
            <person name="Lang E."/>
            <person name="Kopitz M."/>
            <person name="Brambilla E."/>
            <person name="Klenk H.-P."/>
            <person name="Eisen J.A."/>
        </authorList>
    </citation>
    <scope>NUCLEOTIDE SEQUENCE [LARGE SCALE GENOMIC DNA]</scope>
    <source>
        <strain evidence="6">ATCC 51463 / DSM 15997 / CCUG 23171 / LMG 9086</strain>
    </source>
</reference>
<dbReference type="PANTHER" id="PTHR43479">
    <property type="entry name" value="ACREF/ENVCD OPERON REPRESSOR-RELATED"/>
    <property type="match status" value="1"/>
</dbReference>
<accession>I4A0G1</accession>
<dbReference type="PROSITE" id="PS50977">
    <property type="entry name" value="HTH_TETR_2"/>
    <property type="match status" value="1"/>
</dbReference>
<dbReference type="GeneID" id="71570452"/>
<evidence type="ECO:0000313" key="5">
    <source>
        <dbReference type="EMBL" id="AFL97445.1"/>
    </source>
</evidence>
<dbReference type="KEGG" id="orh:Ornrh_1263"/>
<organism evidence="5 6">
    <name type="scientific">Ornithobacterium rhinotracheale (strain ATCC 51463 / DSM 15997 / CCUG 23171 / CIP 104009 / LMG 9086)</name>
    <dbReference type="NCBI Taxonomy" id="867902"/>
    <lineage>
        <taxon>Bacteria</taxon>
        <taxon>Pseudomonadati</taxon>
        <taxon>Bacteroidota</taxon>
        <taxon>Flavobacteriia</taxon>
        <taxon>Flavobacteriales</taxon>
        <taxon>Weeksellaceae</taxon>
        <taxon>Ornithobacterium</taxon>
    </lineage>
</organism>
<evidence type="ECO:0000256" key="1">
    <source>
        <dbReference type="ARBA" id="ARBA00023125"/>
    </source>
</evidence>
<keyword evidence="1 2" id="KW-0238">DNA-binding</keyword>
<dbReference type="eggNOG" id="COG1309">
    <property type="taxonomic scope" value="Bacteria"/>
</dbReference>
<dbReference type="RefSeq" id="WP_014791010.1">
    <property type="nucleotide sequence ID" value="NC_018016.1"/>
</dbReference>
<dbReference type="Gene3D" id="1.10.357.10">
    <property type="entry name" value="Tetracycline Repressor, domain 2"/>
    <property type="match status" value="1"/>
</dbReference>
<feature type="domain" description="HTH tetR-type" evidence="4">
    <location>
        <begin position="7"/>
        <end position="67"/>
    </location>
</feature>
<dbReference type="GO" id="GO:0003677">
    <property type="term" value="F:DNA binding"/>
    <property type="evidence" value="ECO:0007669"/>
    <property type="project" value="UniProtKB-UniRule"/>
</dbReference>
<dbReference type="Pfam" id="PF00440">
    <property type="entry name" value="TetR_N"/>
    <property type="match status" value="1"/>
</dbReference>
<keyword evidence="3" id="KW-0472">Membrane</keyword>
<keyword evidence="6" id="KW-1185">Reference proteome</keyword>
<proteinExistence type="predicted"/>
<keyword evidence="3" id="KW-1133">Transmembrane helix</keyword>
<feature type="DNA-binding region" description="H-T-H motif" evidence="2">
    <location>
        <begin position="30"/>
        <end position="49"/>
    </location>
</feature>
<gene>
    <name evidence="5" type="ordered locus">Ornrh_1263</name>
</gene>
<name>I4A0G1_ORNRL</name>
<dbReference type="PANTHER" id="PTHR43479:SF11">
    <property type="entry name" value="ACREF_ENVCD OPERON REPRESSOR-RELATED"/>
    <property type="match status" value="1"/>
</dbReference>
<keyword evidence="3" id="KW-0812">Transmembrane</keyword>
<evidence type="ECO:0000259" key="4">
    <source>
        <dbReference type="PROSITE" id="PS50977"/>
    </source>
</evidence>
<evidence type="ECO:0000256" key="3">
    <source>
        <dbReference type="SAM" id="Phobius"/>
    </source>
</evidence>
<dbReference type="SUPFAM" id="SSF46689">
    <property type="entry name" value="Homeodomain-like"/>
    <property type="match status" value="1"/>
</dbReference>
<dbReference type="AlphaFoldDB" id="I4A0G1"/>
<dbReference type="GeneID" id="97258970"/>
<dbReference type="EMBL" id="CP003283">
    <property type="protein sequence ID" value="AFL97445.1"/>
    <property type="molecule type" value="Genomic_DNA"/>
</dbReference>
<dbReference type="InterPro" id="IPR009057">
    <property type="entry name" value="Homeodomain-like_sf"/>
</dbReference>
<dbReference type="HOGENOM" id="CLU_1399912_0_0_10"/>
<evidence type="ECO:0000256" key="2">
    <source>
        <dbReference type="PROSITE-ProRule" id="PRU00335"/>
    </source>
</evidence>
<sequence length="193" mass="22342">MARITDRSKIAKIHESIIDTVVAEGIKNASVAKIAREAGVSTGYLYRFYPGKEELIQAIYNDLFKRNTDMLSQLLEKEERLEFVISKFISFLFDQANNHPNHVLFFLKLMTDYSFQLRTKESNILIEICEKALSLGLKTKEIREEITPEILYTVIVGTTFFLINLRKRRIFKDSSLTTDDINMMTKLYTKALA</sequence>
<dbReference type="SUPFAM" id="SSF48498">
    <property type="entry name" value="Tetracyclin repressor-like, C-terminal domain"/>
    <property type="match status" value="1"/>
</dbReference>
<feature type="transmembrane region" description="Helical" evidence="3">
    <location>
        <begin position="150"/>
        <end position="166"/>
    </location>
</feature>
<dbReference type="STRING" id="867902.Ornrh_1263"/>